<comment type="caution">
    <text evidence="12">The sequence shown here is derived from an EMBL/GenBank/DDBJ whole genome shotgun (WGS) entry which is preliminary data.</text>
</comment>
<dbReference type="AlphaFoldDB" id="A0A1C2FX42"/>
<dbReference type="GO" id="GO:0032153">
    <property type="term" value="C:cell division site"/>
    <property type="evidence" value="ECO:0007669"/>
    <property type="project" value="TreeGrafter"/>
</dbReference>
<comment type="pathway">
    <text evidence="11">Cell wall biogenesis; peptidoglycan biosynthesis.</text>
</comment>
<dbReference type="InterPro" id="IPR011923">
    <property type="entry name" value="RodA/MrdB"/>
</dbReference>
<comment type="catalytic activity">
    <reaction evidence="11">
        <text>[GlcNAc-(1-&gt;4)-Mur2Ac(oyl-L-Ala-gamma-D-Glu-L-Lys-D-Ala-D-Ala)](n)-di-trans,octa-cis-undecaprenyl diphosphate + beta-D-GlcNAc-(1-&gt;4)-Mur2Ac(oyl-L-Ala-gamma-D-Glu-L-Lys-D-Ala-D-Ala)-di-trans,octa-cis-undecaprenyl diphosphate = [GlcNAc-(1-&gt;4)-Mur2Ac(oyl-L-Ala-gamma-D-Glu-L-Lys-D-Ala-D-Ala)](n+1)-di-trans,octa-cis-undecaprenyl diphosphate + di-trans,octa-cis-undecaprenyl diphosphate + H(+)</text>
        <dbReference type="Rhea" id="RHEA:23708"/>
        <dbReference type="Rhea" id="RHEA-COMP:9602"/>
        <dbReference type="Rhea" id="RHEA-COMP:9603"/>
        <dbReference type="ChEBI" id="CHEBI:15378"/>
        <dbReference type="ChEBI" id="CHEBI:58405"/>
        <dbReference type="ChEBI" id="CHEBI:60033"/>
        <dbReference type="ChEBI" id="CHEBI:78435"/>
        <dbReference type="EC" id="2.4.99.28"/>
    </reaction>
</comment>
<feature type="transmembrane region" description="Helical" evidence="11">
    <location>
        <begin position="153"/>
        <end position="171"/>
    </location>
</feature>
<evidence type="ECO:0000256" key="2">
    <source>
        <dbReference type="ARBA" id="ARBA00022475"/>
    </source>
</evidence>
<dbReference type="EC" id="2.4.99.28" evidence="11"/>
<dbReference type="GO" id="GO:0008360">
    <property type="term" value="P:regulation of cell shape"/>
    <property type="evidence" value="ECO:0007669"/>
    <property type="project" value="UniProtKB-KW"/>
</dbReference>
<dbReference type="InterPro" id="IPR001182">
    <property type="entry name" value="FtsW/RodA"/>
</dbReference>
<name>A0A1C2FX42_9GAMM</name>
<feature type="transmembrane region" description="Helical" evidence="11">
    <location>
        <begin position="67"/>
        <end position="88"/>
    </location>
</feature>
<keyword evidence="4 11" id="KW-0808">Transferase</keyword>
<evidence type="ECO:0000313" key="13">
    <source>
        <dbReference type="Proteomes" id="UP000253250"/>
    </source>
</evidence>
<keyword evidence="13" id="KW-1185">Reference proteome</keyword>
<dbReference type="STRING" id="163359.A9R16_05635"/>
<evidence type="ECO:0000256" key="9">
    <source>
        <dbReference type="ARBA" id="ARBA00023136"/>
    </source>
</evidence>
<feature type="transmembrane region" description="Helical" evidence="11">
    <location>
        <begin position="216"/>
        <end position="235"/>
    </location>
</feature>
<reference evidence="12 13" key="1">
    <citation type="submission" date="2018-02" db="EMBL/GenBank/DDBJ databases">
        <title>Insights into the biology of acidophilic members of the Acidiferrobacteraceae family derived from comparative genomic analyses.</title>
        <authorList>
            <person name="Issotta F."/>
            <person name="Thyssen C."/>
            <person name="Mena C."/>
            <person name="Moya A."/>
            <person name="Bellenberg S."/>
            <person name="Sproer C."/>
            <person name="Covarrubias P.C."/>
            <person name="Sand W."/>
            <person name="Quatrini R."/>
            <person name="Vera M."/>
        </authorList>
    </citation>
    <scope>NUCLEOTIDE SEQUENCE [LARGE SCALE GENOMIC DNA]</scope>
    <source>
        <strain evidence="13">m-1</strain>
    </source>
</reference>
<dbReference type="HAMAP" id="MF_02079">
    <property type="entry name" value="PGT_RodA"/>
    <property type="match status" value="1"/>
</dbReference>
<comment type="similarity">
    <text evidence="11">Belongs to the SEDS family. MrdB/RodA subfamily.</text>
</comment>
<dbReference type="EMBL" id="PSYR01000001">
    <property type="protein sequence ID" value="RCN58452.1"/>
    <property type="molecule type" value="Genomic_DNA"/>
</dbReference>
<feature type="transmembrane region" description="Helical" evidence="11">
    <location>
        <begin position="330"/>
        <end position="351"/>
    </location>
</feature>
<dbReference type="GO" id="GO:0071555">
    <property type="term" value="P:cell wall organization"/>
    <property type="evidence" value="ECO:0007669"/>
    <property type="project" value="UniProtKB-KW"/>
</dbReference>
<dbReference type="GO" id="GO:0005886">
    <property type="term" value="C:plasma membrane"/>
    <property type="evidence" value="ECO:0007669"/>
    <property type="project" value="UniProtKB-SubCell"/>
</dbReference>
<evidence type="ECO:0000256" key="6">
    <source>
        <dbReference type="ARBA" id="ARBA00022960"/>
    </source>
</evidence>
<feature type="transmembrane region" description="Helical" evidence="11">
    <location>
        <begin position="12"/>
        <end position="31"/>
    </location>
</feature>
<comment type="subcellular location">
    <subcellularLocation>
        <location evidence="11">Cell inner membrane</location>
        <topology evidence="11">Multi-pass membrane protein</topology>
    </subcellularLocation>
    <subcellularLocation>
        <location evidence="1">Membrane</location>
        <topology evidence="1">Multi-pass membrane protein</topology>
    </subcellularLocation>
</comment>
<keyword evidence="2 11" id="KW-1003">Cell membrane</keyword>
<keyword evidence="9 11" id="KW-0472">Membrane</keyword>
<keyword evidence="3 11" id="KW-0328">Glycosyltransferase</keyword>
<keyword evidence="7 11" id="KW-0573">Peptidoglycan synthesis</keyword>
<evidence type="ECO:0000256" key="11">
    <source>
        <dbReference type="HAMAP-Rule" id="MF_02079"/>
    </source>
</evidence>
<dbReference type="RefSeq" id="WP_065972326.1">
    <property type="nucleotide sequence ID" value="NZ_CP080624.1"/>
</dbReference>
<dbReference type="PANTHER" id="PTHR30474:SF1">
    <property type="entry name" value="PEPTIDOGLYCAN GLYCOSYLTRANSFERASE MRDB"/>
    <property type="match status" value="1"/>
</dbReference>
<proteinExistence type="inferred from homology"/>
<feature type="transmembrane region" description="Helical" evidence="11">
    <location>
        <begin position="43"/>
        <end position="61"/>
    </location>
</feature>
<dbReference type="GO" id="GO:0051301">
    <property type="term" value="P:cell division"/>
    <property type="evidence" value="ECO:0007669"/>
    <property type="project" value="InterPro"/>
</dbReference>
<protein>
    <recommendedName>
        <fullName evidence="11">Peptidoglycan glycosyltransferase MrdB</fullName>
        <shortName evidence="11">PGT</shortName>
        <ecNumber evidence="11">2.4.99.28</ecNumber>
    </recommendedName>
    <alternativeName>
        <fullName evidence="11">Cell elongation protein RodA</fullName>
    </alternativeName>
    <alternativeName>
        <fullName evidence="11">Cell wall polymerase</fullName>
    </alternativeName>
    <alternativeName>
        <fullName evidence="11">Peptidoglycan polymerase</fullName>
        <shortName evidence="11">PG polymerase</shortName>
    </alternativeName>
</protein>
<keyword evidence="6 11" id="KW-0133">Cell shape</keyword>
<evidence type="ECO:0000256" key="8">
    <source>
        <dbReference type="ARBA" id="ARBA00022989"/>
    </source>
</evidence>
<comment type="function">
    <text evidence="11">Peptidoglycan polymerase that is essential for cell wall elongation.</text>
</comment>
<keyword evidence="11" id="KW-0997">Cell inner membrane</keyword>
<feature type="transmembrane region" description="Helical" evidence="11">
    <location>
        <begin position="302"/>
        <end position="324"/>
    </location>
</feature>
<dbReference type="InterPro" id="IPR018365">
    <property type="entry name" value="Cell_cycle_FtsW-rel_CS"/>
</dbReference>
<dbReference type="PROSITE" id="PS00428">
    <property type="entry name" value="FTSW_RODA_SPOVE"/>
    <property type="match status" value="1"/>
</dbReference>
<dbReference type="Pfam" id="PF01098">
    <property type="entry name" value="FTSW_RODA_SPOVE"/>
    <property type="match status" value="1"/>
</dbReference>
<keyword evidence="8 11" id="KW-1133">Transmembrane helix</keyword>
<feature type="transmembrane region" description="Helical" evidence="11">
    <location>
        <begin position="130"/>
        <end position="148"/>
    </location>
</feature>
<dbReference type="OrthoDB" id="9768187at2"/>
<evidence type="ECO:0000313" key="12">
    <source>
        <dbReference type="EMBL" id="RCN58452.1"/>
    </source>
</evidence>
<evidence type="ECO:0000256" key="1">
    <source>
        <dbReference type="ARBA" id="ARBA00004141"/>
    </source>
</evidence>
<dbReference type="PANTHER" id="PTHR30474">
    <property type="entry name" value="CELL CYCLE PROTEIN"/>
    <property type="match status" value="1"/>
</dbReference>
<dbReference type="GO" id="GO:0009252">
    <property type="term" value="P:peptidoglycan biosynthetic process"/>
    <property type="evidence" value="ECO:0007669"/>
    <property type="project" value="UniProtKB-UniRule"/>
</dbReference>
<evidence type="ECO:0000256" key="4">
    <source>
        <dbReference type="ARBA" id="ARBA00022679"/>
    </source>
</evidence>
<keyword evidence="5 11" id="KW-0812">Transmembrane</keyword>
<evidence type="ECO:0000256" key="3">
    <source>
        <dbReference type="ARBA" id="ARBA00022676"/>
    </source>
</evidence>
<dbReference type="Proteomes" id="UP000253250">
    <property type="component" value="Unassembled WGS sequence"/>
</dbReference>
<feature type="transmembrane region" description="Helical" evidence="11">
    <location>
        <begin position="255"/>
        <end position="281"/>
    </location>
</feature>
<accession>A0A1C2FX42</accession>
<evidence type="ECO:0000256" key="7">
    <source>
        <dbReference type="ARBA" id="ARBA00022984"/>
    </source>
</evidence>
<dbReference type="GO" id="GO:0015648">
    <property type="term" value="F:lipid-linked peptidoglycan transporter activity"/>
    <property type="evidence" value="ECO:0007669"/>
    <property type="project" value="TreeGrafter"/>
</dbReference>
<dbReference type="UniPathway" id="UPA00219"/>
<organism evidence="12 13">
    <name type="scientific">Acidiferrobacter thiooxydans</name>
    <dbReference type="NCBI Taxonomy" id="163359"/>
    <lineage>
        <taxon>Bacteria</taxon>
        <taxon>Pseudomonadati</taxon>
        <taxon>Pseudomonadota</taxon>
        <taxon>Gammaproteobacteria</taxon>
        <taxon>Acidiferrobacterales</taxon>
        <taxon>Acidiferrobacteraceae</taxon>
        <taxon>Acidiferrobacter</taxon>
    </lineage>
</organism>
<feature type="transmembrane region" description="Helical" evidence="11">
    <location>
        <begin position="177"/>
        <end position="195"/>
    </location>
</feature>
<dbReference type="NCBIfam" id="TIGR02210">
    <property type="entry name" value="rodA_shape"/>
    <property type="match status" value="1"/>
</dbReference>
<gene>
    <name evidence="11" type="primary">mrdB</name>
    <name evidence="11" type="synonym">rodA</name>
    <name evidence="12" type="ORF">C4900_01245</name>
</gene>
<evidence type="ECO:0000256" key="5">
    <source>
        <dbReference type="ARBA" id="ARBA00022692"/>
    </source>
</evidence>
<keyword evidence="10 11" id="KW-0961">Cell wall biogenesis/degradation</keyword>
<dbReference type="GO" id="GO:0008955">
    <property type="term" value="F:peptidoglycan glycosyltransferase activity"/>
    <property type="evidence" value="ECO:0007669"/>
    <property type="project" value="UniProtKB-UniRule"/>
</dbReference>
<sequence length="359" mass="38936">MTLFERWHIDKPLFSALTILAAISLVVLYSASGESIDFALSDAVRLAIGFVVMIAVAQIPPESYRRWSVPAFVVGVLGLAAVLAIGVVRFGARRWIALGPLSLQPSEFMKLLVPMALSWFFSRSHLPPRLGRIIAAALILLIPVLLIAKEPDLGTALIVMLSGLIVLFLAGIGWRTILTVLMLAAAAAPVLWAHLHHYQRQRIYILFHPQADPLGAGYHAIQAMIAVGSGGLFGQGWLNSSQAHLHFLPDSTTDFAFAVFCQEFGLLGNLALLALYLFIVYRGLRIAFSAQDSYSRLLAGSLSILFFFDVFINMGMVAGILPVVGVPLPLLSYGGTSLIIIMAGLGVLMSIHSHRRLVN</sequence>
<evidence type="ECO:0000256" key="10">
    <source>
        <dbReference type="ARBA" id="ARBA00023316"/>
    </source>
</evidence>